<gene>
    <name evidence="5" type="ORF">UA08_00598</name>
</gene>
<sequence length="405" mass="45144">MSEIRPQFFLVRENNAITPLIALDELPNEISIHGVPRNMNVSDTRGMTSVGTVPTRGVYYIVDGHHCSVGITEAKNDSFALTTFYGKGKGRHYDKKHDGSTDKPAKVYCSYWIRTGECDFEQQGCRYKHIMPTDIETLETIGLQEIPAWYRDKHNIPSLRSRSRVGASYTQNNWRKRAAPMKAIEYGHGKEKSDVRSIKTISETKTITPETPSMAGETVTEAQVVDDPLDMVYRAGLNTTTTTTTTTKNNTTNGSSPVTPPSISRFIDFERIGNASFSYKYDAPQTPTGSGPVRSRRLFESQGPNHEYSMSPETIPSMTDTVNSFSPFSSLGGTPRSTTIQPPVTNNKTKRYSVAEEDINAADDTLDNLSNELAKFDNSEPKYRSISELLDSSIPEDRYGNLILF</sequence>
<comment type="caution">
    <text evidence="5">The sequence shown here is derived from an EMBL/GenBank/DDBJ whole genome shotgun (WGS) entry which is preliminary data.</text>
</comment>
<reference evidence="5 6" key="1">
    <citation type="submission" date="2015-06" db="EMBL/GenBank/DDBJ databases">
        <title>Talaromyces atroroseus IBT 11181 draft genome.</title>
        <authorList>
            <person name="Rasmussen K.B."/>
            <person name="Rasmussen S."/>
            <person name="Petersen B."/>
            <person name="Sicheritz-Ponten T."/>
            <person name="Mortensen U.H."/>
            <person name="Thrane U."/>
        </authorList>
    </citation>
    <scope>NUCLEOTIDE SEQUENCE [LARGE SCALE GENOMIC DNA]</scope>
    <source>
        <strain evidence="5 6">IBT 11181</strain>
    </source>
</reference>
<keyword evidence="6" id="KW-1185">Reference proteome</keyword>
<dbReference type="Proteomes" id="UP000214365">
    <property type="component" value="Unassembled WGS sequence"/>
</dbReference>
<feature type="domain" description="C3H1-type" evidence="4">
    <location>
        <begin position="103"/>
        <end position="132"/>
    </location>
</feature>
<evidence type="ECO:0000313" key="6">
    <source>
        <dbReference type="Proteomes" id="UP000214365"/>
    </source>
</evidence>
<feature type="region of interest" description="Disordered" evidence="3">
    <location>
        <begin position="241"/>
        <end position="262"/>
    </location>
</feature>
<keyword evidence="1" id="KW-0862">Zinc</keyword>
<accession>A0A225BDD9</accession>
<feature type="zinc finger region" description="C3H1-type" evidence="1">
    <location>
        <begin position="103"/>
        <end position="132"/>
    </location>
</feature>
<feature type="coiled-coil region" evidence="2">
    <location>
        <begin position="352"/>
        <end position="379"/>
    </location>
</feature>
<dbReference type="InterPro" id="IPR000571">
    <property type="entry name" value="Znf_CCCH"/>
</dbReference>
<evidence type="ECO:0000256" key="2">
    <source>
        <dbReference type="SAM" id="Coils"/>
    </source>
</evidence>
<dbReference type="GO" id="GO:0008270">
    <property type="term" value="F:zinc ion binding"/>
    <property type="evidence" value="ECO:0007669"/>
    <property type="project" value="UniProtKB-KW"/>
</dbReference>
<dbReference type="GeneID" id="31000353"/>
<name>A0A225BDD9_TALAT</name>
<evidence type="ECO:0000256" key="3">
    <source>
        <dbReference type="SAM" id="MobiDB-lite"/>
    </source>
</evidence>
<keyword evidence="1" id="KW-0479">Metal-binding</keyword>
<dbReference type="OrthoDB" id="5355510at2759"/>
<dbReference type="PROSITE" id="PS50103">
    <property type="entry name" value="ZF_C3H1"/>
    <property type="match status" value="1"/>
</dbReference>
<keyword evidence="2" id="KW-0175">Coiled coil</keyword>
<dbReference type="AlphaFoldDB" id="A0A225BDD9"/>
<feature type="compositionally biased region" description="Low complexity" evidence="3">
    <location>
        <begin position="241"/>
        <end position="253"/>
    </location>
</feature>
<evidence type="ECO:0000259" key="4">
    <source>
        <dbReference type="PROSITE" id="PS50103"/>
    </source>
</evidence>
<protein>
    <recommendedName>
        <fullName evidence="4">C3H1-type domain-containing protein</fullName>
    </recommendedName>
</protein>
<dbReference type="RefSeq" id="XP_020124158.1">
    <property type="nucleotide sequence ID" value="XM_020260421.1"/>
</dbReference>
<proteinExistence type="predicted"/>
<dbReference type="STRING" id="1441469.A0A225BDD9"/>
<dbReference type="EMBL" id="LFMY01000001">
    <property type="protein sequence ID" value="OKL64037.1"/>
    <property type="molecule type" value="Genomic_DNA"/>
</dbReference>
<organism evidence="5 6">
    <name type="scientific">Talaromyces atroroseus</name>
    <dbReference type="NCBI Taxonomy" id="1441469"/>
    <lineage>
        <taxon>Eukaryota</taxon>
        <taxon>Fungi</taxon>
        <taxon>Dikarya</taxon>
        <taxon>Ascomycota</taxon>
        <taxon>Pezizomycotina</taxon>
        <taxon>Eurotiomycetes</taxon>
        <taxon>Eurotiomycetidae</taxon>
        <taxon>Eurotiales</taxon>
        <taxon>Trichocomaceae</taxon>
        <taxon>Talaromyces</taxon>
        <taxon>Talaromyces sect. Trachyspermi</taxon>
    </lineage>
</organism>
<evidence type="ECO:0000256" key="1">
    <source>
        <dbReference type="PROSITE-ProRule" id="PRU00723"/>
    </source>
</evidence>
<keyword evidence="1" id="KW-0863">Zinc-finger</keyword>
<evidence type="ECO:0000313" key="5">
    <source>
        <dbReference type="EMBL" id="OKL64037.1"/>
    </source>
</evidence>